<feature type="signal peptide" evidence="1">
    <location>
        <begin position="1"/>
        <end position="19"/>
    </location>
</feature>
<sequence>MNAIVCVIVVSIVALSSNGFLFNDKEDIILVPSVAFRDHSPTGQSSGWILHNQGWYYEDNPVQATIMTKALSIGIKNVDKERIRLFTASGEDDKKLCVEGLNRAMCTKTDDEGRIKNTFQMTKEEVQSFIQPGGNGGKVTYTVSTPNKKLQAKGEIYLCDDNGISFISDIDDTIKVTGVTSTAAVLANTFAGEYKSIEKMADAYRYWEKRYNATFSYLTASPDQLYPFLREFLDRENFPSGSAHMRHFTWFDVNFIQFFMSANYIKSKTDTLNMFMKNTKNRQFVLIGDIFQKDPDIYADVYNAYSDRILKIFIRKEQNDDRGIERLEEVFKNVPREKWTAFENGDDLPKDIFV</sequence>
<gene>
    <name evidence="3" type="ORF">GPM918_LOCUS19285</name>
    <name evidence="4" type="ORF">OVA965_LOCUS19957</name>
    <name evidence="5" type="ORF">SRO942_LOCUS19282</name>
    <name evidence="6" type="ORF">TMI583_LOCUS20189</name>
</gene>
<dbReference type="PANTHER" id="PTHR28208">
    <property type="entry name" value="PHOSPHATIDATE PHOSPHATASE APP1"/>
    <property type="match status" value="1"/>
</dbReference>
<dbReference type="PANTHER" id="PTHR28208:SF1">
    <property type="entry name" value="FILAMENT ORGANIZATION PROTEIN APP1-LIKE, PUTATIVE (AFU_ORTHOLOGUE AFUA_1G06650)-RELATED"/>
    <property type="match status" value="1"/>
</dbReference>
<dbReference type="Proteomes" id="UP000681722">
    <property type="component" value="Unassembled WGS sequence"/>
</dbReference>
<keyword evidence="7" id="KW-1185">Reference proteome</keyword>
<dbReference type="EMBL" id="CAJNOQ010005805">
    <property type="protein sequence ID" value="CAF1112169.1"/>
    <property type="molecule type" value="Genomic_DNA"/>
</dbReference>
<dbReference type="Proteomes" id="UP000663829">
    <property type="component" value="Unassembled WGS sequence"/>
</dbReference>
<dbReference type="EMBL" id="CAJOBC010005805">
    <property type="protein sequence ID" value="CAF3876435.1"/>
    <property type="molecule type" value="Genomic_DNA"/>
</dbReference>
<evidence type="ECO:0000313" key="6">
    <source>
        <dbReference type="EMBL" id="CAF3886446.1"/>
    </source>
</evidence>
<accession>A0A814PYB0</accession>
<dbReference type="GO" id="GO:0008195">
    <property type="term" value="F:phosphatidate phosphatase activity"/>
    <property type="evidence" value="ECO:0007669"/>
    <property type="project" value="InterPro"/>
</dbReference>
<dbReference type="InterPro" id="IPR019236">
    <property type="entry name" value="APP1_cat"/>
</dbReference>
<dbReference type="EMBL" id="CAJOBA010015159">
    <property type="protein sequence ID" value="CAF3886446.1"/>
    <property type="molecule type" value="Genomic_DNA"/>
</dbReference>
<dbReference type="OrthoDB" id="414243at2759"/>
<evidence type="ECO:0000313" key="4">
    <source>
        <dbReference type="EMBL" id="CAF1116081.1"/>
    </source>
</evidence>
<name>A0A814PYB0_9BILA</name>
<organism evidence="3 7">
    <name type="scientific">Didymodactylos carnosus</name>
    <dbReference type="NCBI Taxonomy" id="1234261"/>
    <lineage>
        <taxon>Eukaryota</taxon>
        <taxon>Metazoa</taxon>
        <taxon>Spiralia</taxon>
        <taxon>Gnathifera</taxon>
        <taxon>Rotifera</taxon>
        <taxon>Eurotatoria</taxon>
        <taxon>Bdelloidea</taxon>
        <taxon>Philodinida</taxon>
        <taxon>Philodinidae</taxon>
        <taxon>Didymodactylos</taxon>
    </lineage>
</organism>
<reference evidence="3" key="1">
    <citation type="submission" date="2021-02" db="EMBL/GenBank/DDBJ databases">
        <authorList>
            <person name="Nowell W R."/>
        </authorList>
    </citation>
    <scope>NUCLEOTIDE SEQUENCE</scope>
</reference>
<protein>
    <recommendedName>
        <fullName evidence="2">Phosphatidate phosphatase APP1 catalytic domain-containing protein</fullName>
    </recommendedName>
</protein>
<evidence type="ECO:0000259" key="2">
    <source>
        <dbReference type="Pfam" id="PF09949"/>
    </source>
</evidence>
<evidence type="ECO:0000313" key="3">
    <source>
        <dbReference type="EMBL" id="CAF1112169.1"/>
    </source>
</evidence>
<proteinExistence type="predicted"/>
<evidence type="ECO:0000313" key="5">
    <source>
        <dbReference type="EMBL" id="CAF3876435.1"/>
    </source>
</evidence>
<dbReference type="InterPro" id="IPR052935">
    <property type="entry name" value="Mg2+_PAP"/>
</dbReference>
<evidence type="ECO:0000256" key="1">
    <source>
        <dbReference type="SAM" id="SignalP"/>
    </source>
</evidence>
<evidence type="ECO:0000313" key="7">
    <source>
        <dbReference type="Proteomes" id="UP000663829"/>
    </source>
</evidence>
<dbReference type="EMBL" id="CAJNOK010010447">
    <property type="protein sequence ID" value="CAF1116081.1"/>
    <property type="molecule type" value="Genomic_DNA"/>
</dbReference>
<dbReference type="Proteomes" id="UP000682733">
    <property type="component" value="Unassembled WGS sequence"/>
</dbReference>
<dbReference type="AlphaFoldDB" id="A0A814PYB0"/>
<feature type="domain" description="Phosphatidate phosphatase APP1 catalytic" evidence="2">
    <location>
        <begin position="164"/>
        <end position="316"/>
    </location>
</feature>
<feature type="chain" id="PRO_5035685087" description="Phosphatidate phosphatase APP1 catalytic domain-containing protein" evidence="1">
    <location>
        <begin position="20"/>
        <end position="354"/>
    </location>
</feature>
<dbReference type="Pfam" id="PF09949">
    <property type="entry name" value="APP1_cat"/>
    <property type="match status" value="1"/>
</dbReference>
<dbReference type="Proteomes" id="UP000677228">
    <property type="component" value="Unassembled WGS sequence"/>
</dbReference>
<comment type="caution">
    <text evidence="3">The sequence shown here is derived from an EMBL/GenBank/DDBJ whole genome shotgun (WGS) entry which is preliminary data.</text>
</comment>
<keyword evidence="1" id="KW-0732">Signal</keyword>